<name>A0A2T2NHZ7_CORCC</name>
<dbReference type="SUPFAM" id="SSF55961">
    <property type="entry name" value="Bet v1-like"/>
    <property type="match status" value="1"/>
</dbReference>
<dbReference type="CDD" id="cd07813">
    <property type="entry name" value="COQ10p_like"/>
    <property type="match status" value="1"/>
</dbReference>
<evidence type="ECO:0000313" key="6">
    <source>
        <dbReference type="Proteomes" id="UP000240883"/>
    </source>
</evidence>
<sequence>MATPKTLRPLLRLQPSITLSRASRRTFLPNPFPASFSPLGSSQPQTLSASRTLPYPSHPIYAIISDVSSYSSFLPYCPSSDVTKWSAPDATYNRRWPSEGRLSIGFGSLTETFTSRVYCVPGRIVESVGGKTETDLDRRDIAHHLVGEQPSAERKEGENGLLTHLKSRWTVEEVGRESTRVTLALEFAFANPLYTTLSAGAAPKVAEVMVKAFEERVRGLLEGRPDMQRASLGDFEGSVLKR</sequence>
<evidence type="ECO:0000256" key="3">
    <source>
        <dbReference type="ARBA" id="ARBA00024947"/>
    </source>
</evidence>
<dbReference type="GO" id="GO:0048039">
    <property type="term" value="F:ubiquinone binding"/>
    <property type="evidence" value="ECO:0007669"/>
    <property type="project" value="InterPro"/>
</dbReference>
<dbReference type="EMBL" id="KZ678137">
    <property type="protein sequence ID" value="PSN65057.1"/>
    <property type="molecule type" value="Genomic_DNA"/>
</dbReference>
<reference evidence="5 6" key="1">
    <citation type="journal article" date="2018" name="Front. Microbiol.">
        <title>Genome-Wide Analysis of Corynespora cassiicola Leaf Fall Disease Putative Effectors.</title>
        <authorList>
            <person name="Lopez D."/>
            <person name="Ribeiro S."/>
            <person name="Label P."/>
            <person name="Fumanal B."/>
            <person name="Venisse J.S."/>
            <person name="Kohler A."/>
            <person name="de Oliveira R.R."/>
            <person name="Labutti K."/>
            <person name="Lipzen A."/>
            <person name="Lail K."/>
            <person name="Bauer D."/>
            <person name="Ohm R.A."/>
            <person name="Barry K.W."/>
            <person name="Spatafora J."/>
            <person name="Grigoriev I.V."/>
            <person name="Martin F.M."/>
            <person name="Pujade-Renaud V."/>
        </authorList>
    </citation>
    <scope>NUCLEOTIDE SEQUENCE [LARGE SCALE GENOMIC DNA]</scope>
    <source>
        <strain evidence="5 6">Philippines</strain>
    </source>
</reference>
<dbReference type="GO" id="GO:0005739">
    <property type="term" value="C:mitochondrion"/>
    <property type="evidence" value="ECO:0007669"/>
    <property type="project" value="TreeGrafter"/>
</dbReference>
<comment type="function">
    <text evidence="3">Required for the function of coenzyme Q in the respiratory chain. May serve as a chaperone or may be involved in the transport of Q6 from its site of synthesis to the catalytic sites of the respiratory complexes.</text>
</comment>
<evidence type="ECO:0000256" key="2">
    <source>
        <dbReference type="ARBA" id="ARBA00011814"/>
    </source>
</evidence>
<dbReference type="InterPro" id="IPR044996">
    <property type="entry name" value="COQ10-like"/>
</dbReference>
<protein>
    <recommendedName>
        <fullName evidence="4">Coenzyme Q-binding protein COQ10 START domain-containing protein</fullName>
    </recommendedName>
</protein>
<dbReference type="Gene3D" id="3.30.530.20">
    <property type="match status" value="1"/>
</dbReference>
<comment type="subunit">
    <text evidence="2">Interacts with coenzyme Q.</text>
</comment>
<dbReference type="GO" id="GO:0045333">
    <property type="term" value="P:cellular respiration"/>
    <property type="evidence" value="ECO:0007669"/>
    <property type="project" value="InterPro"/>
</dbReference>
<dbReference type="InterPro" id="IPR023393">
    <property type="entry name" value="START-like_dom_sf"/>
</dbReference>
<dbReference type="InterPro" id="IPR005031">
    <property type="entry name" value="COQ10_START"/>
</dbReference>
<keyword evidence="6" id="KW-1185">Reference proteome</keyword>
<gene>
    <name evidence="5" type="ORF">BS50DRAFT_575149</name>
</gene>
<dbReference type="OrthoDB" id="292693at2759"/>
<comment type="similarity">
    <text evidence="1">Belongs to the COQ10 family.</text>
</comment>
<dbReference type="PANTHER" id="PTHR12901:SF10">
    <property type="entry name" value="COENZYME Q-BINDING PROTEIN COQ10, MITOCHONDRIAL"/>
    <property type="match status" value="1"/>
</dbReference>
<organism evidence="5 6">
    <name type="scientific">Corynespora cassiicola Philippines</name>
    <dbReference type="NCBI Taxonomy" id="1448308"/>
    <lineage>
        <taxon>Eukaryota</taxon>
        <taxon>Fungi</taxon>
        <taxon>Dikarya</taxon>
        <taxon>Ascomycota</taxon>
        <taxon>Pezizomycotina</taxon>
        <taxon>Dothideomycetes</taxon>
        <taxon>Pleosporomycetidae</taxon>
        <taxon>Pleosporales</taxon>
        <taxon>Corynesporascaceae</taxon>
        <taxon>Corynespora</taxon>
    </lineage>
</organism>
<dbReference type="Pfam" id="PF03364">
    <property type="entry name" value="Polyketide_cyc"/>
    <property type="match status" value="1"/>
</dbReference>
<dbReference type="PANTHER" id="PTHR12901">
    <property type="entry name" value="SPERM PROTEIN HOMOLOG"/>
    <property type="match status" value="1"/>
</dbReference>
<dbReference type="STRING" id="1448308.A0A2T2NHZ7"/>
<feature type="domain" description="Coenzyme Q-binding protein COQ10 START" evidence="4">
    <location>
        <begin position="53"/>
        <end position="214"/>
    </location>
</feature>
<evidence type="ECO:0000259" key="4">
    <source>
        <dbReference type="Pfam" id="PF03364"/>
    </source>
</evidence>
<proteinExistence type="inferred from homology"/>
<dbReference type="AlphaFoldDB" id="A0A2T2NHZ7"/>
<evidence type="ECO:0000313" key="5">
    <source>
        <dbReference type="EMBL" id="PSN65057.1"/>
    </source>
</evidence>
<dbReference type="Proteomes" id="UP000240883">
    <property type="component" value="Unassembled WGS sequence"/>
</dbReference>
<evidence type="ECO:0000256" key="1">
    <source>
        <dbReference type="ARBA" id="ARBA00006885"/>
    </source>
</evidence>
<accession>A0A2T2NHZ7</accession>